<name>A0ACB1B671_MELEN</name>
<dbReference type="EMBL" id="CAVMJV010000165">
    <property type="protein sequence ID" value="CAK5118656.1"/>
    <property type="molecule type" value="Genomic_DNA"/>
</dbReference>
<gene>
    <name evidence="1" type="ORF">MENTE1834_LOCUS46322</name>
</gene>
<accession>A0ACB1B671</accession>
<protein>
    <submittedName>
        <fullName evidence="1">Uncharacterized protein</fullName>
    </submittedName>
</protein>
<sequence length="72" mass="8202">MIAGSTIESNLKGRRIAGGAFIDEIDLSLRLYSDGGFSLSSPIFLILLDRSLLRSPFRRHNSLFRRHNYLFC</sequence>
<evidence type="ECO:0000313" key="1">
    <source>
        <dbReference type="EMBL" id="CAK5118656.1"/>
    </source>
</evidence>
<reference evidence="1" key="1">
    <citation type="submission" date="2023-11" db="EMBL/GenBank/DDBJ databases">
        <authorList>
            <person name="Poullet M."/>
        </authorList>
    </citation>
    <scope>NUCLEOTIDE SEQUENCE</scope>
    <source>
        <strain evidence="1">E1834</strain>
    </source>
</reference>
<dbReference type="Proteomes" id="UP001497535">
    <property type="component" value="Unassembled WGS sequence"/>
</dbReference>
<keyword evidence="2" id="KW-1185">Reference proteome</keyword>
<comment type="caution">
    <text evidence="1">The sequence shown here is derived from an EMBL/GenBank/DDBJ whole genome shotgun (WGS) entry which is preliminary data.</text>
</comment>
<evidence type="ECO:0000313" key="2">
    <source>
        <dbReference type="Proteomes" id="UP001497535"/>
    </source>
</evidence>
<organism evidence="1 2">
    <name type="scientific">Meloidogyne enterolobii</name>
    <name type="common">Root-knot nematode worm</name>
    <name type="synonym">Meloidogyne mayaguensis</name>
    <dbReference type="NCBI Taxonomy" id="390850"/>
    <lineage>
        <taxon>Eukaryota</taxon>
        <taxon>Metazoa</taxon>
        <taxon>Ecdysozoa</taxon>
        <taxon>Nematoda</taxon>
        <taxon>Chromadorea</taxon>
        <taxon>Rhabditida</taxon>
        <taxon>Tylenchina</taxon>
        <taxon>Tylenchomorpha</taxon>
        <taxon>Tylenchoidea</taxon>
        <taxon>Meloidogynidae</taxon>
        <taxon>Meloidogyninae</taxon>
        <taxon>Meloidogyne</taxon>
    </lineage>
</organism>
<proteinExistence type="predicted"/>